<dbReference type="STRING" id="5486.A0A367XP35"/>
<dbReference type="GO" id="GO:0005085">
    <property type="term" value="F:guanyl-nucleotide exchange factor activity"/>
    <property type="evidence" value="ECO:0007669"/>
    <property type="project" value="InterPro"/>
</dbReference>
<dbReference type="OrthoDB" id="18896at2759"/>
<dbReference type="Pfam" id="PF25338">
    <property type="entry name" value="C2_DCK_4th"/>
    <property type="match status" value="1"/>
</dbReference>
<feature type="region of interest" description="Disordered" evidence="2">
    <location>
        <begin position="1821"/>
        <end position="1870"/>
    </location>
</feature>
<evidence type="ECO:0000256" key="2">
    <source>
        <dbReference type="SAM" id="MobiDB-lite"/>
    </source>
</evidence>
<dbReference type="GO" id="GO:0005737">
    <property type="term" value="C:cytoplasm"/>
    <property type="evidence" value="ECO:0007669"/>
    <property type="project" value="TreeGrafter"/>
</dbReference>
<dbReference type="Gene3D" id="1.20.58.740">
    <property type="match status" value="1"/>
</dbReference>
<evidence type="ECO:0000259" key="3">
    <source>
        <dbReference type="PROSITE" id="PS51651"/>
    </source>
</evidence>
<name>A0A367XP35_9ASCO</name>
<evidence type="ECO:0000313" key="5">
    <source>
        <dbReference type="Proteomes" id="UP000253472"/>
    </source>
</evidence>
<dbReference type="InterPro" id="IPR026791">
    <property type="entry name" value="DOCK"/>
</dbReference>
<dbReference type="InterPro" id="IPR043162">
    <property type="entry name" value="DOCK_C_lobe_C"/>
</dbReference>
<dbReference type="InterPro" id="IPR032376">
    <property type="entry name" value="DOCK_N"/>
</dbReference>
<dbReference type="Pfam" id="PF16172">
    <property type="entry name" value="DOCK_N"/>
    <property type="match status" value="1"/>
</dbReference>
<gene>
    <name evidence="4" type="ORF">Cantr_04149</name>
</gene>
<dbReference type="GO" id="GO:0031267">
    <property type="term" value="F:small GTPase binding"/>
    <property type="evidence" value="ECO:0007669"/>
    <property type="project" value="TreeGrafter"/>
</dbReference>
<dbReference type="InterPro" id="IPR057500">
    <property type="entry name" value="C2_DCK1_4th"/>
</dbReference>
<accession>A0A367XP35</accession>
<dbReference type="Gene3D" id="1.25.40.410">
    <property type="match status" value="1"/>
</dbReference>
<evidence type="ECO:0000313" key="4">
    <source>
        <dbReference type="EMBL" id="RCK55397.1"/>
    </source>
</evidence>
<protein>
    <recommendedName>
        <fullName evidence="3">DOCKER domain-containing protein</fullName>
    </recommendedName>
</protein>
<dbReference type="Proteomes" id="UP000253472">
    <property type="component" value="Unassembled WGS sequence"/>
</dbReference>
<proteinExistence type="inferred from homology"/>
<dbReference type="EMBL" id="QLNQ01000030">
    <property type="protein sequence ID" value="RCK55397.1"/>
    <property type="molecule type" value="Genomic_DNA"/>
</dbReference>
<keyword evidence="5" id="KW-1185">Reference proteome</keyword>
<feature type="compositionally biased region" description="Low complexity" evidence="2">
    <location>
        <begin position="1824"/>
        <end position="1863"/>
    </location>
</feature>
<dbReference type="Pfam" id="PF23554">
    <property type="entry name" value="TPR_DOCK"/>
    <property type="match status" value="1"/>
</dbReference>
<dbReference type="GO" id="GO:0007264">
    <property type="term" value="P:small GTPase-mediated signal transduction"/>
    <property type="evidence" value="ECO:0007669"/>
    <property type="project" value="InterPro"/>
</dbReference>
<dbReference type="GO" id="GO:0005886">
    <property type="term" value="C:plasma membrane"/>
    <property type="evidence" value="ECO:0007669"/>
    <property type="project" value="TreeGrafter"/>
</dbReference>
<dbReference type="CDD" id="cd11684">
    <property type="entry name" value="DHR2_DOCK"/>
    <property type="match status" value="1"/>
</dbReference>
<comment type="similarity">
    <text evidence="1">Belongs to the DOCK family.</text>
</comment>
<dbReference type="PANTHER" id="PTHR45653">
    <property type="entry name" value="DEDICATOR OF CYTOKINESIS"/>
    <property type="match status" value="1"/>
</dbReference>
<dbReference type="InterPro" id="IPR043161">
    <property type="entry name" value="DOCK_C_lobe_A"/>
</dbReference>
<evidence type="ECO:0000256" key="1">
    <source>
        <dbReference type="PROSITE-ProRule" id="PRU00984"/>
    </source>
</evidence>
<dbReference type="Pfam" id="PF20421">
    <property type="entry name" value="DHR-2_Lobe_C"/>
    <property type="match status" value="1"/>
</dbReference>
<sequence>MTWIRTEFLIKGKIIKPFLPNDKHPTLRNDNFKNLYPGDKVFIFEVNDSKWARVYAVTKPLPTDYLSGSMNLDDLLVEKNKVVVVPLSYIKILKEMPSEDIRVSKKFNNISDDSNIPTIRDTELAHQEAVDGDAVESLIKKNIPPLPTKKDHSRDTLLDEIGYSLELLSAHIFAVYSKSEFRLFDRLTAIYYSLYEIRIKLNYHLLTAEEALVARETATFLLNKIPKMLASKATRLNQKSYDLDNGDTDVSGYKSILARDPYSGEILSLNDANPADIALSNELCALVPNYPINAHQHKTNYSLVPPANKKYEVEPPSHILVDFRSVSGSSAYQPPGFAGMIAYMYLRNSRKRLTEAFAVHTSSVDDFVHVEKISAALFRNLPASEIDNNRIYLVAVLTEEVDLSIKTSGHVPTIKRVKKGVAAGVADVTRVFSRNEGSLQSGEAHHFSIKLFGSYMNKKGQKNMIEDFRGVPNNGWGEVVDRIIAGSSQGVAVNPRAEKLIITVKEFKHQFQGNAANQLTSSAPISRIKPIFFDPLAENYERIYLKMGKVSLLGTSSRDDLLTFEVSTPNNDLITFAKASNQQEKRYWQFISVYPGESIGEIVKVNGVALKNASKKLPKDDYIVLSLFVNGVLAGEGRLLYKSGNRLVEFNKKKTHTIEIISTTHNLPMAHVELSTEYVGKIYNSDVSIDNIFQYERFFQNGQGGIDELSNSLVAFSRLDISQLVKYFPELLSSLYGIISISSRHTGPSIEILEDNTFKGIVHMLDVIFGKQDQYLYLIDNFISKYKSLSQVGIFLLTKVEEVFNRAGSSWNAVSRSVCRILSIILKLSISSMSSPNDYDLYLKSLNNLFKSIAYLLSLDAPTLIDDQILIMEIIDYVFAFRTNLDESKLVKIIVNCINSIGLKGLGADEINLQTGVALGNAKDHKIIVSKLLLILRLLNTDLVKDEETRTILLPKAIIWAMDVFLGPTDIDATRLACSVLNAVCTILWNNGNIDVAGKDLEICFSLTKFLPAMARTFIKYNKHTRGNGSFKAKRLFTQLFPTTYPFSEFSIDPIVNDEVMVEVLVELATCFAFVARIGIKAAGNEGYSKILNHPIENDCFVPEKYLASNFQTEDILTVISGARYMRLGKYFPEDKWYSIFAVIIEGCLCSIELIRPILVIHQLPPLDDSELFDRVLWGNYLRCLFKLAVLPPVAVEHLSEVPKGACTRITEGIRKRAAFLINEAWDSLAWESTDEDMLRFNLKKFGGYQVEFINDEYGILPDLMLLGLQRDSECQSVAVKILWSIMISEYILSDTLVDVEKQCLVGLHEIYHRHAYKPTIVDQDNFIERMKVTIRLDREDEAFDIIYGFIKNLSSFFGTLNYYIAVPVGPQFDEDRTFHEIKLKAQIKNAGKPELFNSFIHQMYEQYVAKNDFVQAALTLELLASTYTWDNHVMVPASFRPKFPEQSSFERKEALFKMIANNFVRGNSLEKAVQSYNELLENYNMHTYDLKSFAYVHNKLAQLYLDLESSDKLTPAYFMVKLIGGGFPAYLTNISQIFEGQAFEHLTSFHQRILKIYPGAKIITDDDEAKQLSESRTNGRFLHIKTVEPVYEFSDKLLYTSVGVRKYARDKDLRSFVSTKVIPGSTSVLDMWTQQTTYHSWLSFPTLMNRSFIKEVKSVKLSPLENGIRIIADKNNALIELEAAVVKKSTEKSDYTEQLNDLSRQLAGTVDSPVNGGVGQYRAFFTDAKYGIKEEDIKKVALLRDAFNDLAMILYRCLNLHGRFIGPTMKVSHNALVELFNKNFKEEIVALRLGEEAPKPVPSSRVSIFQDRRYAGSQLNERGSISNMSSSNYSGSRLARSPTNASTNSSNSSMNRSGRSSGYPSSNIQPGYSGIVGTSIRTNASSGTKPAALAAKATAVSGNW</sequence>
<dbReference type="PANTHER" id="PTHR45653:SF10">
    <property type="entry name" value="MYOBLAST CITY, ISOFORM B"/>
    <property type="match status" value="1"/>
</dbReference>
<reference evidence="4 5" key="1">
    <citation type="submission" date="2018-06" db="EMBL/GenBank/DDBJ databases">
        <title>Whole genome sequencing of Candida tropicalis (genome annotated by CSBL at Korea University).</title>
        <authorList>
            <person name="Ahn J."/>
        </authorList>
    </citation>
    <scope>NUCLEOTIDE SEQUENCE [LARGE SCALE GENOMIC DNA]</scope>
    <source>
        <strain evidence="4 5">ATCC 20962</strain>
    </source>
</reference>
<feature type="domain" description="DOCKER" evidence="3">
    <location>
        <begin position="1388"/>
        <end position="1797"/>
    </location>
</feature>
<dbReference type="PROSITE" id="PS51651">
    <property type="entry name" value="DOCKER"/>
    <property type="match status" value="1"/>
</dbReference>
<comment type="caution">
    <text evidence="4">The sequence shown here is derived from an EMBL/GenBank/DDBJ whole genome shotgun (WGS) entry which is preliminary data.</text>
</comment>
<dbReference type="InterPro" id="IPR046773">
    <property type="entry name" value="DOCKER_Lobe_C"/>
</dbReference>
<dbReference type="InterPro" id="IPR056372">
    <property type="entry name" value="TPR_DOCK"/>
</dbReference>
<organism evidence="4 5">
    <name type="scientific">Candida viswanathii</name>
    <dbReference type="NCBI Taxonomy" id="5486"/>
    <lineage>
        <taxon>Eukaryota</taxon>
        <taxon>Fungi</taxon>
        <taxon>Dikarya</taxon>
        <taxon>Ascomycota</taxon>
        <taxon>Saccharomycotina</taxon>
        <taxon>Pichiomycetes</taxon>
        <taxon>Debaryomycetaceae</taxon>
        <taxon>Candida/Lodderomyces clade</taxon>
        <taxon>Candida</taxon>
    </lineage>
</organism>
<dbReference type="InterPro" id="IPR027357">
    <property type="entry name" value="DOCKER_dom"/>
</dbReference>